<evidence type="ECO:0000313" key="2">
    <source>
        <dbReference type="Proteomes" id="UP000663193"/>
    </source>
</evidence>
<evidence type="ECO:0000313" key="1">
    <source>
        <dbReference type="EMBL" id="QRC93134.1"/>
    </source>
</evidence>
<organism evidence="1 2">
    <name type="scientific">Phaeosphaeria nodorum (strain SN15 / ATCC MYA-4574 / FGSC 10173)</name>
    <name type="common">Glume blotch fungus</name>
    <name type="synonym">Parastagonospora nodorum</name>
    <dbReference type="NCBI Taxonomy" id="321614"/>
    <lineage>
        <taxon>Eukaryota</taxon>
        <taxon>Fungi</taxon>
        <taxon>Dikarya</taxon>
        <taxon>Ascomycota</taxon>
        <taxon>Pezizomycotina</taxon>
        <taxon>Dothideomycetes</taxon>
        <taxon>Pleosporomycetidae</taxon>
        <taxon>Pleosporales</taxon>
        <taxon>Pleosporineae</taxon>
        <taxon>Phaeosphaeriaceae</taxon>
        <taxon>Parastagonospora</taxon>
    </lineage>
</organism>
<sequence>MELATELGEAGACALEILDSAFVGGEAILEAHYRSRVRLSLDEMGVFGHGVPATWVPHGQRPLPYREVIRSCRRWWSSSPVSLSSFAPINCSQCTHCYRKMLPTVFVSCCVLLSYYYYLGSASSRSLRCRLHE</sequence>
<accession>A0A7U2HWN3</accession>
<dbReference type="AlphaFoldDB" id="A0A7U2HWN3"/>
<protein>
    <submittedName>
        <fullName evidence="1">Uncharacterized protein</fullName>
    </submittedName>
</protein>
<dbReference type="EMBL" id="CP069025">
    <property type="protein sequence ID" value="QRC93134.1"/>
    <property type="molecule type" value="Genomic_DNA"/>
</dbReference>
<dbReference type="Proteomes" id="UP000663193">
    <property type="component" value="Chromosome 3"/>
</dbReference>
<proteinExistence type="predicted"/>
<dbReference type="VEuPathDB" id="FungiDB:JI435_302560"/>
<reference evidence="2" key="1">
    <citation type="journal article" date="2021" name="BMC Genomics">
        <title>Chromosome-level genome assembly and manually-curated proteome of model necrotroph Parastagonospora nodorum Sn15 reveals a genome-wide trove of candidate effector homologs, and redundancy of virulence-related functions within an accessory chromosome.</title>
        <authorList>
            <person name="Bertazzoni S."/>
            <person name="Jones D.A.B."/>
            <person name="Phan H.T."/>
            <person name="Tan K.-C."/>
            <person name="Hane J.K."/>
        </authorList>
    </citation>
    <scope>NUCLEOTIDE SEQUENCE [LARGE SCALE GENOMIC DNA]</scope>
    <source>
        <strain evidence="2">SN15 / ATCC MYA-4574 / FGSC 10173)</strain>
    </source>
</reference>
<keyword evidence="2" id="KW-1185">Reference proteome</keyword>
<name>A0A7U2HWN3_PHANO</name>
<gene>
    <name evidence="1" type="ORF">JI435_302560</name>
</gene>